<sequence>SLIVLNKYIYLIKILAIELDGESNQDEK</sequence>
<dbReference type="Proteomes" id="UP000663874">
    <property type="component" value="Unassembled WGS sequence"/>
</dbReference>
<comment type="caution">
    <text evidence="2">The sequence shown here is derived from an EMBL/GenBank/DDBJ whole genome shotgun (WGS) entry which is preliminary data.</text>
</comment>
<dbReference type="Proteomes" id="UP000663889">
    <property type="component" value="Unassembled WGS sequence"/>
</dbReference>
<organism evidence="2 3">
    <name type="scientific">Rotaria sordida</name>
    <dbReference type="NCBI Taxonomy" id="392033"/>
    <lineage>
        <taxon>Eukaryota</taxon>
        <taxon>Metazoa</taxon>
        <taxon>Spiralia</taxon>
        <taxon>Gnathifera</taxon>
        <taxon>Rotifera</taxon>
        <taxon>Eurotatoria</taxon>
        <taxon>Bdelloidea</taxon>
        <taxon>Philodinida</taxon>
        <taxon>Philodinidae</taxon>
        <taxon>Rotaria</taxon>
    </lineage>
</organism>
<dbReference type="EMBL" id="CAJOBE010046590">
    <property type="protein sequence ID" value="CAF4343923.1"/>
    <property type="molecule type" value="Genomic_DNA"/>
</dbReference>
<dbReference type="AlphaFoldDB" id="A0A820KRY3"/>
<evidence type="ECO:0000313" key="2">
    <source>
        <dbReference type="EMBL" id="CAF4343923.1"/>
    </source>
</evidence>
<feature type="non-terminal residue" evidence="2">
    <location>
        <position position="1"/>
    </location>
</feature>
<reference evidence="2" key="1">
    <citation type="submission" date="2021-02" db="EMBL/GenBank/DDBJ databases">
        <authorList>
            <person name="Nowell W R."/>
        </authorList>
    </citation>
    <scope>NUCLEOTIDE SEQUENCE</scope>
</reference>
<name>A0A820KRY3_9BILA</name>
<accession>A0A820KRY3</accession>
<protein>
    <submittedName>
        <fullName evidence="2">Uncharacterized protein</fullName>
    </submittedName>
</protein>
<proteinExistence type="predicted"/>
<evidence type="ECO:0000313" key="3">
    <source>
        <dbReference type="Proteomes" id="UP000663874"/>
    </source>
</evidence>
<evidence type="ECO:0000313" key="1">
    <source>
        <dbReference type="EMBL" id="CAF1574948.1"/>
    </source>
</evidence>
<gene>
    <name evidence="2" type="ORF">FNK824_LOCUS42111</name>
    <name evidence="1" type="ORF">SEV965_LOCUS39728</name>
</gene>
<dbReference type="EMBL" id="CAJNOU010016408">
    <property type="protein sequence ID" value="CAF1574948.1"/>
    <property type="molecule type" value="Genomic_DNA"/>
</dbReference>